<dbReference type="PANTHER" id="PTHR24074">
    <property type="entry name" value="CO-CHAPERONE PROTEIN DJLA"/>
    <property type="match status" value="1"/>
</dbReference>
<dbReference type="InterPro" id="IPR050817">
    <property type="entry name" value="DjlA_DnaK_co-chaperone"/>
</dbReference>
<gene>
    <name evidence="2" type="ORF">AKJ09_07846</name>
</gene>
<dbReference type="InterPro" id="IPR001623">
    <property type="entry name" value="DnaJ_domain"/>
</dbReference>
<dbReference type="Pfam" id="PF00226">
    <property type="entry name" value="DnaJ"/>
    <property type="match status" value="1"/>
</dbReference>
<dbReference type="SMART" id="SM00271">
    <property type="entry name" value="DnaJ"/>
    <property type="match status" value="1"/>
</dbReference>
<dbReference type="SUPFAM" id="SSF46565">
    <property type="entry name" value="Chaperone J-domain"/>
    <property type="match status" value="1"/>
</dbReference>
<accession>A0A0K1Q620</accession>
<dbReference type="InterPro" id="IPR036869">
    <property type="entry name" value="J_dom_sf"/>
</dbReference>
<name>A0A0K1Q620_9BACT</name>
<proteinExistence type="predicted"/>
<evidence type="ECO:0000259" key="1">
    <source>
        <dbReference type="PROSITE" id="PS50076"/>
    </source>
</evidence>
<dbReference type="PROSITE" id="PS50076">
    <property type="entry name" value="DNAJ_2"/>
    <property type="match status" value="1"/>
</dbReference>
<evidence type="ECO:0000313" key="2">
    <source>
        <dbReference type="EMBL" id="AKV01183.1"/>
    </source>
</evidence>
<dbReference type="CDD" id="cd06257">
    <property type="entry name" value="DnaJ"/>
    <property type="match status" value="1"/>
</dbReference>
<feature type="domain" description="J" evidence="1">
    <location>
        <begin position="183"/>
        <end position="242"/>
    </location>
</feature>
<dbReference type="InterPro" id="IPR025497">
    <property type="entry name" value="PatA-like_N"/>
</dbReference>
<protein>
    <recommendedName>
        <fullName evidence="1">J domain-containing protein</fullName>
    </recommendedName>
</protein>
<dbReference type="KEGG" id="llu:AKJ09_07846"/>
<dbReference type="Proteomes" id="UP000064967">
    <property type="component" value="Chromosome"/>
</dbReference>
<organism evidence="2 3">
    <name type="scientific">Labilithrix luteola</name>
    <dbReference type="NCBI Taxonomy" id="1391654"/>
    <lineage>
        <taxon>Bacteria</taxon>
        <taxon>Pseudomonadati</taxon>
        <taxon>Myxococcota</taxon>
        <taxon>Polyangia</taxon>
        <taxon>Polyangiales</taxon>
        <taxon>Labilitrichaceae</taxon>
        <taxon>Labilithrix</taxon>
    </lineage>
</organism>
<evidence type="ECO:0000313" key="3">
    <source>
        <dbReference type="Proteomes" id="UP000064967"/>
    </source>
</evidence>
<dbReference type="Gene3D" id="1.10.287.110">
    <property type="entry name" value="DnaJ domain"/>
    <property type="match status" value="1"/>
</dbReference>
<dbReference type="RefSeq" id="WP_205633896.1">
    <property type="nucleotide sequence ID" value="NZ_CP012333.1"/>
</dbReference>
<dbReference type="Pfam" id="PF14332">
    <property type="entry name" value="DUF4388"/>
    <property type="match status" value="1"/>
</dbReference>
<dbReference type="PRINTS" id="PR00625">
    <property type="entry name" value="JDOMAIN"/>
</dbReference>
<dbReference type="STRING" id="1391654.AKJ09_07846"/>
<dbReference type="AlphaFoldDB" id="A0A0K1Q620"/>
<keyword evidence="3" id="KW-1185">Reference proteome</keyword>
<dbReference type="EMBL" id="CP012333">
    <property type="protein sequence ID" value="AKV01183.1"/>
    <property type="molecule type" value="Genomic_DNA"/>
</dbReference>
<reference evidence="2 3" key="1">
    <citation type="submission" date="2015-08" db="EMBL/GenBank/DDBJ databases">
        <authorList>
            <person name="Babu N.S."/>
            <person name="Beckwith C.J."/>
            <person name="Beseler K.G."/>
            <person name="Brison A."/>
            <person name="Carone J.V."/>
            <person name="Caskin T.P."/>
            <person name="Diamond M."/>
            <person name="Durham M.E."/>
            <person name="Foxe J.M."/>
            <person name="Go M."/>
            <person name="Henderson B.A."/>
            <person name="Jones I.B."/>
            <person name="McGettigan J.A."/>
            <person name="Micheletti S.J."/>
            <person name="Nasrallah M.E."/>
            <person name="Ortiz D."/>
            <person name="Piller C.R."/>
            <person name="Privatt S.R."/>
            <person name="Schneider S.L."/>
            <person name="Sharp S."/>
            <person name="Smith T.C."/>
            <person name="Stanton J.D."/>
            <person name="Ullery H.E."/>
            <person name="Wilson R.J."/>
            <person name="Serrano M.G."/>
            <person name="Buck G."/>
            <person name="Lee V."/>
            <person name="Wang Y."/>
            <person name="Carvalho R."/>
            <person name="Voegtly L."/>
            <person name="Shi R."/>
            <person name="Duckworth R."/>
            <person name="Johnson A."/>
            <person name="Loviza R."/>
            <person name="Walstead R."/>
            <person name="Shah Z."/>
            <person name="Kiflezghi M."/>
            <person name="Wade K."/>
            <person name="Ball S.L."/>
            <person name="Bradley K.W."/>
            <person name="Asai D.J."/>
            <person name="Bowman C.A."/>
            <person name="Russell D.A."/>
            <person name="Pope W.H."/>
            <person name="Jacobs-Sera D."/>
            <person name="Hendrix R.W."/>
            <person name="Hatfull G.F."/>
        </authorList>
    </citation>
    <scope>NUCLEOTIDE SEQUENCE [LARGE SCALE GENOMIC DNA]</scope>
    <source>
        <strain evidence="2 3">DSM 27648</strain>
    </source>
</reference>
<sequence length="242" mass="26990">MQLPGRLKATTLGDLLGALHRSRSSGTLELTEPNGRAHRVYLAGGLVTAVELDRASASLAEILRRYDEVDEDTLRRSLLRALASRRLHGEVLVRDFHLSPVVLDRALRRQIMLRLAVLEELGEAQISFRVAVRAPRGALLEEPVRPKDFLAGRKRARDREARSEAYDSQPMRAAAPIDAGRVQAYRALGVTFGADQTEIKRAYRRLVRSYHPDLHPSASADERRTLTVRLSEVTAAYKALVA</sequence>